<accession>A0A426XVP3</accession>
<dbReference type="AlphaFoldDB" id="A0A426XVP3"/>
<proteinExistence type="predicted"/>
<protein>
    <submittedName>
        <fullName evidence="1">Uncharacterized protein</fullName>
    </submittedName>
</protein>
<name>A0A426XVP3_ENSVE</name>
<gene>
    <name evidence="1" type="ORF">B296_00045966</name>
</gene>
<comment type="caution">
    <text evidence="1">The sequence shown here is derived from an EMBL/GenBank/DDBJ whole genome shotgun (WGS) entry which is preliminary data.</text>
</comment>
<evidence type="ECO:0000313" key="2">
    <source>
        <dbReference type="Proteomes" id="UP000287651"/>
    </source>
</evidence>
<sequence>MVAEIRVPGTAGLIVAEVYSSGAAELRVAEICNSGTIGLMVAEIYSSGATKLRVVEIRNSSIVTDIYRKMVAKRSESKGSNDDGGQREQQQCRLRLCCDFVAASGVGCSKGAAAIGGRWAAVCTIVSEEGSSGME</sequence>
<dbReference type="Proteomes" id="UP000287651">
    <property type="component" value="Unassembled WGS sequence"/>
</dbReference>
<reference evidence="1 2" key="1">
    <citation type="journal article" date="2014" name="Agronomy (Basel)">
        <title>A Draft Genome Sequence for Ensete ventricosum, the Drought-Tolerant Tree Against Hunger.</title>
        <authorList>
            <person name="Harrison J."/>
            <person name="Moore K.A."/>
            <person name="Paszkiewicz K."/>
            <person name="Jones T."/>
            <person name="Grant M."/>
            <person name="Ambacheew D."/>
            <person name="Muzemil S."/>
            <person name="Studholme D.J."/>
        </authorList>
    </citation>
    <scope>NUCLEOTIDE SEQUENCE [LARGE SCALE GENOMIC DNA]</scope>
</reference>
<organism evidence="1 2">
    <name type="scientific">Ensete ventricosum</name>
    <name type="common">Abyssinian banana</name>
    <name type="synonym">Musa ensete</name>
    <dbReference type="NCBI Taxonomy" id="4639"/>
    <lineage>
        <taxon>Eukaryota</taxon>
        <taxon>Viridiplantae</taxon>
        <taxon>Streptophyta</taxon>
        <taxon>Embryophyta</taxon>
        <taxon>Tracheophyta</taxon>
        <taxon>Spermatophyta</taxon>
        <taxon>Magnoliopsida</taxon>
        <taxon>Liliopsida</taxon>
        <taxon>Zingiberales</taxon>
        <taxon>Musaceae</taxon>
        <taxon>Ensete</taxon>
    </lineage>
</organism>
<evidence type="ECO:0000313" key="1">
    <source>
        <dbReference type="EMBL" id="RRT43603.1"/>
    </source>
</evidence>
<dbReference type="EMBL" id="AMZH03017030">
    <property type="protein sequence ID" value="RRT43603.1"/>
    <property type="molecule type" value="Genomic_DNA"/>
</dbReference>